<proteinExistence type="predicted"/>
<keyword evidence="2" id="KW-1185">Reference proteome</keyword>
<dbReference type="Proteomes" id="UP001420932">
    <property type="component" value="Unassembled WGS sequence"/>
</dbReference>
<dbReference type="EMBL" id="JBBNAF010000005">
    <property type="protein sequence ID" value="KAK9142656.1"/>
    <property type="molecule type" value="Genomic_DNA"/>
</dbReference>
<evidence type="ECO:0000313" key="1">
    <source>
        <dbReference type="EMBL" id="KAK9142656.1"/>
    </source>
</evidence>
<organism evidence="1 2">
    <name type="scientific">Stephania yunnanensis</name>
    <dbReference type="NCBI Taxonomy" id="152371"/>
    <lineage>
        <taxon>Eukaryota</taxon>
        <taxon>Viridiplantae</taxon>
        <taxon>Streptophyta</taxon>
        <taxon>Embryophyta</taxon>
        <taxon>Tracheophyta</taxon>
        <taxon>Spermatophyta</taxon>
        <taxon>Magnoliopsida</taxon>
        <taxon>Ranunculales</taxon>
        <taxon>Menispermaceae</taxon>
        <taxon>Menispermoideae</taxon>
        <taxon>Cissampelideae</taxon>
        <taxon>Stephania</taxon>
    </lineage>
</organism>
<name>A0AAP0JYP9_9MAGN</name>
<protein>
    <submittedName>
        <fullName evidence="1">Uncharacterized protein</fullName>
    </submittedName>
</protein>
<sequence>MVIMNGLESRGVTTDKSNRVVCISLSFLQCYRQERLSSKSPPALSSSGTTAAKEASSSMSAIGFAIASSRHAFCELLFRAVLLVSLPYHSPWLAVSDLLFELPGVLRLLAGGGVLPPRCRRIALVQPLLLVRVPHPPKRAAACWSAPRPCRMLLRALLCWSSVQLDGRESPSMGAALSLPLVNENAPRGGVGHWLARTILCENLGDSNNVDLEKHLMVIVVSKGDVLAKLTWQPSIRGEELLWRADRWRANGGLPCGGS</sequence>
<gene>
    <name evidence="1" type="ORF">Syun_012056</name>
</gene>
<dbReference type="AlphaFoldDB" id="A0AAP0JYP9"/>
<reference evidence="1 2" key="1">
    <citation type="submission" date="2024-01" db="EMBL/GenBank/DDBJ databases">
        <title>Genome assemblies of Stephania.</title>
        <authorList>
            <person name="Yang L."/>
        </authorList>
    </citation>
    <scope>NUCLEOTIDE SEQUENCE [LARGE SCALE GENOMIC DNA]</scope>
    <source>
        <strain evidence="1">YNDBR</strain>
        <tissue evidence="1">Leaf</tissue>
    </source>
</reference>
<accession>A0AAP0JYP9</accession>
<comment type="caution">
    <text evidence="1">The sequence shown here is derived from an EMBL/GenBank/DDBJ whole genome shotgun (WGS) entry which is preliminary data.</text>
</comment>
<evidence type="ECO:0000313" key="2">
    <source>
        <dbReference type="Proteomes" id="UP001420932"/>
    </source>
</evidence>